<proteinExistence type="predicted"/>
<dbReference type="InterPro" id="IPR011009">
    <property type="entry name" value="Kinase-like_dom_sf"/>
</dbReference>
<dbReference type="PANTHER" id="PTHR24355:SF1">
    <property type="entry name" value="RIBOSOMAL PROTEIN S6 KINASE-RELATED PROTEIN"/>
    <property type="match status" value="1"/>
</dbReference>
<feature type="compositionally biased region" description="Gly residues" evidence="6">
    <location>
        <begin position="1"/>
        <end position="11"/>
    </location>
</feature>
<protein>
    <submittedName>
        <fullName evidence="8">Serine/threonine-protein kinase S6KL</fullName>
    </submittedName>
</protein>
<gene>
    <name evidence="8" type="primary">LOC108677915</name>
</gene>
<evidence type="ECO:0000256" key="5">
    <source>
        <dbReference type="ARBA" id="ARBA00022840"/>
    </source>
</evidence>
<evidence type="ECO:0000256" key="4">
    <source>
        <dbReference type="ARBA" id="ARBA00022777"/>
    </source>
</evidence>
<keyword evidence="1" id="KW-0723">Serine/threonine-protein kinase</keyword>
<dbReference type="GO" id="GO:0004674">
    <property type="term" value="F:protein serine/threonine kinase activity"/>
    <property type="evidence" value="ECO:0007669"/>
    <property type="project" value="UniProtKB-KW"/>
</dbReference>
<keyword evidence="4 8" id="KW-0418">Kinase</keyword>
<feature type="region of interest" description="Disordered" evidence="6">
    <location>
        <begin position="1"/>
        <end position="35"/>
    </location>
</feature>
<reference evidence="8" key="1">
    <citation type="submission" date="2025-08" db="UniProtKB">
        <authorList>
            <consortium name="RefSeq"/>
        </authorList>
    </citation>
    <scope>IDENTIFICATION</scope>
    <source>
        <tissue evidence="8">Whole organism</tissue>
    </source>
</reference>
<dbReference type="AlphaFoldDB" id="A0A8B7P6D0"/>
<dbReference type="RefSeq" id="XP_018021719.1">
    <property type="nucleotide sequence ID" value="XM_018166230.2"/>
</dbReference>
<evidence type="ECO:0000256" key="2">
    <source>
        <dbReference type="ARBA" id="ARBA00022679"/>
    </source>
</evidence>
<dbReference type="KEGG" id="hazt:108677915"/>
<evidence type="ECO:0000256" key="6">
    <source>
        <dbReference type="SAM" id="MobiDB-lite"/>
    </source>
</evidence>
<dbReference type="GeneID" id="108677915"/>
<dbReference type="SUPFAM" id="SSF56112">
    <property type="entry name" value="Protein kinase-like (PK-like)"/>
    <property type="match status" value="1"/>
</dbReference>
<accession>A0A8B7P6D0</accession>
<name>A0A8B7P6D0_HYAAZ</name>
<evidence type="ECO:0000313" key="8">
    <source>
        <dbReference type="RefSeq" id="XP_018021719.1"/>
    </source>
</evidence>
<sequence length="228" mass="24597">MGATGSKGGGSRSAPLTPVRDAGSEESRSVSSAAVSSADINRKGIAALIRPLKPPSLRPGQSLSDVLTPQFNVMSLANNLSQRFSVLSGLSFISLVSAQANPDGSRKKITRTRYRGGSISGPGKTAWPVAQTELLFLPEFPVGTDQKMQLIFYGEVSRGAFGQVFHVQCGNTLLHYAMKVLAKSQVCSLDVVHQVKQEVMIQQMCSHHPFICPLTHHWQTRKLLVEGV</sequence>
<evidence type="ECO:0000256" key="1">
    <source>
        <dbReference type="ARBA" id="ARBA00022527"/>
    </source>
</evidence>
<dbReference type="OrthoDB" id="3205605at2759"/>
<dbReference type="Gene3D" id="3.30.200.20">
    <property type="entry name" value="Phosphorylase Kinase, domain 1"/>
    <property type="match status" value="1"/>
</dbReference>
<dbReference type="GO" id="GO:0005524">
    <property type="term" value="F:ATP binding"/>
    <property type="evidence" value="ECO:0007669"/>
    <property type="project" value="UniProtKB-KW"/>
</dbReference>
<keyword evidence="5" id="KW-0067">ATP-binding</keyword>
<organism evidence="7 8">
    <name type="scientific">Hyalella azteca</name>
    <name type="common">Amphipod</name>
    <dbReference type="NCBI Taxonomy" id="294128"/>
    <lineage>
        <taxon>Eukaryota</taxon>
        <taxon>Metazoa</taxon>
        <taxon>Ecdysozoa</taxon>
        <taxon>Arthropoda</taxon>
        <taxon>Crustacea</taxon>
        <taxon>Multicrustacea</taxon>
        <taxon>Malacostraca</taxon>
        <taxon>Eumalacostraca</taxon>
        <taxon>Peracarida</taxon>
        <taxon>Amphipoda</taxon>
        <taxon>Senticaudata</taxon>
        <taxon>Talitrida</taxon>
        <taxon>Talitroidea</taxon>
        <taxon>Hyalellidae</taxon>
        <taxon>Hyalella</taxon>
    </lineage>
</organism>
<dbReference type="PANTHER" id="PTHR24355">
    <property type="entry name" value="G PROTEIN-COUPLED RECEPTOR KINASE/RIBOSOMAL PROTEIN S6 KINASE"/>
    <property type="match status" value="1"/>
</dbReference>
<evidence type="ECO:0000256" key="3">
    <source>
        <dbReference type="ARBA" id="ARBA00022741"/>
    </source>
</evidence>
<keyword evidence="7" id="KW-1185">Reference proteome</keyword>
<keyword evidence="2" id="KW-0808">Transferase</keyword>
<evidence type="ECO:0000313" key="7">
    <source>
        <dbReference type="Proteomes" id="UP000694843"/>
    </source>
</evidence>
<dbReference type="Proteomes" id="UP000694843">
    <property type="component" value="Unplaced"/>
</dbReference>
<keyword evidence="3" id="KW-0547">Nucleotide-binding</keyword>